<organism evidence="1 2">
    <name type="scientific">Prunus armeniaca</name>
    <name type="common">Apricot</name>
    <name type="synonym">Armeniaca vulgaris</name>
    <dbReference type="NCBI Taxonomy" id="36596"/>
    <lineage>
        <taxon>Eukaryota</taxon>
        <taxon>Viridiplantae</taxon>
        <taxon>Streptophyta</taxon>
        <taxon>Embryophyta</taxon>
        <taxon>Tracheophyta</taxon>
        <taxon>Spermatophyta</taxon>
        <taxon>Magnoliopsida</taxon>
        <taxon>eudicotyledons</taxon>
        <taxon>Gunneridae</taxon>
        <taxon>Pentapetalae</taxon>
        <taxon>rosids</taxon>
        <taxon>fabids</taxon>
        <taxon>Rosales</taxon>
        <taxon>Rosaceae</taxon>
        <taxon>Amygdaloideae</taxon>
        <taxon>Amygdaleae</taxon>
        <taxon>Prunus</taxon>
    </lineage>
</organism>
<evidence type="ECO:0000313" key="1">
    <source>
        <dbReference type="EMBL" id="CAB4278057.1"/>
    </source>
</evidence>
<proteinExistence type="predicted"/>
<reference evidence="1 2" key="1">
    <citation type="submission" date="2020-05" db="EMBL/GenBank/DDBJ databases">
        <authorList>
            <person name="Campoy J."/>
            <person name="Schneeberger K."/>
            <person name="Spophaly S."/>
        </authorList>
    </citation>
    <scope>NUCLEOTIDE SEQUENCE [LARGE SCALE GENOMIC DNA]</scope>
    <source>
        <strain evidence="1">PruArmRojPasFocal</strain>
    </source>
</reference>
<dbReference type="AlphaFoldDB" id="A0A6J5UQL1"/>
<accession>A0A6J5UQL1</accession>
<sequence>MSMNPNQSLSHYLVTYYRMNLIHFLNHHRYRQHRLLTSMTPPPIPVRRASFLPTSLTDVEFGLQRDGSIAAAPVMNPRAPNRILSEAAARARASMYSMADSIVTRPANPYLDMRLPAIPNKGDE</sequence>
<gene>
    <name evidence="1" type="ORF">CURHAP_LOCUS28269</name>
</gene>
<dbReference type="EMBL" id="CAEKDK010000004">
    <property type="protein sequence ID" value="CAB4278057.1"/>
    <property type="molecule type" value="Genomic_DNA"/>
</dbReference>
<name>A0A6J5UQL1_PRUAR</name>
<dbReference type="Proteomes" id="UP000507222">
    <property type="component" value="Unassembled WGS sequence"/>
</dbReference>
<protein>
    <submittedName>
        <fullName evidence="1">Uncharacterized protein</fullName>
    </submittedName>
</protein>
<evidence type="ECO:0000313" key="2">
    <source>
        <dbReference type="Proteomes" id="UP000507222"/>
    </source>
</evidence>